<dbReference type="Pfam" id="PF00620">
    <property type="entry name" value="RhoGAP"/>
    <property type="match status" value="1"/>
</dbReference>
<feature type="domain" description="MyTH4" evidence="3">
    <location>
        <begin position="240"/>
        <end position="392"/>
    </location>
</feature>
<keyword evidence="5" id="KW-1185">Reference proteome</keyword>
<evidence type="ECO:0000256" key="1">
    <source>
        <dbReference type="SAM" id="MobiDB-lite"/>
    </source>
</evidence>
<evidence type="ECO:0000313" key="5">
    <source>
        <dbReference type="Proteomes" id="UP001470230"/>
    </source>
</evidence>
<comment type="caution">
    <text evidence="4">The sequence shown here is derived from an EMBL/GenBank/DDBJ whole genome shotgun (WGS) entry which is preliminary data.</text>
</comment>
<proteinExistence type="predicted"/>
<dbReference type="PROSITE" id="PS51016">
    <property type="entry name" value="MYTH4"/>
    <property type="match status" value="1"/>
</dbReference>
<dbReference type="Proteomes" id="UP001470230">
    <property type="component" value="Unassembled WGS sequence"/>
</dbReference>
<evidence type="ECO:0000259" key="2">
    <source>
        <dbReference type="PROSITE" id="PS50238"/>
    </source>
</evidence>
<dbReference type="InterPro" id="IPR000198">
    <property type="entry name" value="RhoGAP_dom"/>
</dbReference>
<dbReference type="SMART" id="SM00324">
    <property type="entry name" value="RhoGAP"/>
    <property type="match status" value="1"/>
</dbReference>
<dbReference type="InterPro" id="IPR000857">
    <property type="entry name" value="MyTH4_dom"/>
</dbReference>
<dbReference type="PROSITE" id="PS50238">
    <property type="entry name" value="RHOGAP"/>
    <property type="match status" value="1"/>
</dbReference>
<sequence>MDNSIVVISFQDFEKNLSYMTETSNDQTDCFFLYYDDSHTPYYYHSQTGESTYKVPKKGKIFDPATRSLIEEITEQVSSDTNTHSNVNANTQSSEENITSQNDNYNDNNNNGNNNYDNVINDDDINDQGTNTKPPLKSQQSYPNSLKPSKSSHGTKLQLDFPDEVINMKEKAKDDSHSTQIKVRSFYPAPNNGEAAYLPQDLKDEIHKFQIEDYAKQFFRTHHKRIFKKTKVDMNKVTQYSNKPIETSLTQSEDKKFIKNSVRCFKLILTYSGIVPSKNANLAATELVQILMDNPQLRDEVYFQLIKQTRGNPNHDCEKRTWDLFLIIATIFPSSRNAEVWIKSHIAQESQNKDSKCASIIQFTFIRFSSRCAIGKPLKDLPPNYVTLFPQAPEKSTMTFGVSIYEQIWNQRKAHGSCPIPYVEYEIIKQLNLKKAGNVEGIFRLPGNMRIVNEMVNELNRGKDPLDKANVHDLASLLKLWFRDLSDPTIPVSMLGALSDTYEKKTYFEFIATLPPAHYNVLKYLIGFLQELSTHQEQTKMNSKNYAIVFAPNIVQPKDITEPFQVSRYSDIAIDFMLTLIEKWDTSDIYPLNLE</sequence>
<organism evidence="4 5">
    <name type="scientific">Tritrichomonas musculus</name>
    <dbReference type="NCBI Taxonomy" id="1915356"/>
    <lineage>
        <taxon>Eukaryota</taxon>
        <taxon>Metamonada</taxon>
        <taxon>Parabasalia</taxon>
        <taxon>Tritrichomonadida</taxon>
        <taxon>Tritrichomonadidae</taxon>
        <taxon>Tritrichomonas</taxon>
    </lineage>
</organism>
<dbReference type="Gene3D" id="1.25.40.530">
    <property type="entry name" value="MyTH4 domain"/>
    <property type="match status" value="1"/>
</dbReference>
<reference evidence="4 5" key="1">
    <citation type="submission" date="2024-04" db="EMBL/GenBank/DDBJ databases">
        <title>Tritrichomonas musculus Genome.</title>
        <authorList>
            <person name="Alves-Ferreira E."/>
            <person name="Grigg M."/>
            <person name="Lorenzi H."/>
            <person name="Galac M."/>
        </authorList>
    </citation>
    <scope>NUCLEOTIDE SEQUENCE [LARGE SCALE GENOMIC DNA]</scope>
    <source>
        <strain evidence="4 5">EAF2021</strain>
    </source>
</reference>
<dbReference type="InterPro" id="IPR008936">
    <property type="entry name" value="Rho_GTPase_activation_prot"/>
</dbReference>
<dbReference type="SMART" id="SM00139">
    <property type="entry name" value="MyTH4"/>
    <property type="match status" value="1"/>
</dbReference>
<dbReference type="SUPFAM" id="SSF48350">
    <property type="entry name" value="GTPase activation domain, GAP"/>
    <property type="match status" value="1"/>
</dbReference>
<feature type="compositionally biased region" description="Low complexity" evidence="1">
    <location>
        <begin position="102"/>
        <end position="119"/>
    </location>
</feature>
<dbReference type="PANTHER" id="PTHR45876">
    <property type="entry name" value="FI04035P"/>
    <property type="match status" value="1"/>
</dbReference>
<accession>A0ABR2K437</accession>
<dbReference type="Gene3D" id="1.10.555.10">
    <property type="entry name" value="Rho GTPase activation protein"/>
    <property type="match status" value="1"/>
</dbReference>
<gene>
    <name evidence="4" type="ORF">M9Y10_041143</name>
</gene>
<dbReference type="EMBL" id="JAPFFF010000007">
    <property type="protein sequence ID" value="KAK8885691.1"/>
    <property type="molecule type" value="Genomic_DNA"/>
</dbReference>
<name>A0ABR2K437_9EUKA</name>
<feature type="compositionally biased region" description="Polar residues" evidence="1">
    <location>
        <begin position="128"/>
        <end position="155"/>
    </location>
</feature>
<feature type="region of interest" description="Disordered" evidence="1">
    <location>
        <begin position="75"/>
        <end position="157"/>
    </location>
</feature>
<protein>
    <submittedName>
        <fullName evidence="4">Rho GTPase activating protein 39</fullName>
    </submittedName>
</protein>
<dbReference type="Pfam" id="PF00784">
    <property type="entry name" value="MyTH4"/>
    <property type="match status" value="1"/>
</dbReference>
<evidence type="ECO:0000259" key="3">
    <source>
        <dbReference type="PROSITE" id="PS51016"/>
    </source>
</evidence>
<dbReference type="InterPro" id="IPR038185">
    <property type="entry name" value="MyTH4_dom_sf"/>
</dbReference>
<dbReference type="CDD" id="cd00159">
    <property type="entry name" value="RhoGAP"/>
    <property type="match status" value="1"/>
</dbReference>
<feature type="domain" description="Rho-GAP" evidence="2">
    <location>
        <begin position="402"/>
        <end position="588"/>
    </location>
</feature>
<evidence type="ECO:0000313" key="4">
    <source>
        <dbReference type="EMBL" id="KAK8885691.1"/>
    </source>
</evidence>
<feature type="compositionally biased region" description="Polar residues" evidence="1">
    <location>
        <begin position="75"/>
        <end position="101"/>
    </location>
</feature>
<dbReference type="PANTHER" id="PTHR45876:SF8">
    <property type="entry name" value="FI04035P"/>
    <property type="match status" value="1"/>
</dbReference>